<name>A0A7W9GDV9_9ACTN</name>
<evidence type="ECO:0000256" key="1">
    <source>
        <dbReference type="ARBA" id="ARBA00023015"/>
    </source>
</evidence>
<dbReference type="PANTHER" id="PTHR30146:SF109">
    <property type="entry name" value="HTH-TYPE TRANSCRIPTIONAL REGULATOR GALS"/>
    <property type="match status" value="1"/>
</dbReference>
<dbReference type="SUPFAM" id="SSF53822">
    <property type="entry name" value="Periplasmic binding protein-like I"/>
    <property type="match status" value="1"/>
</dbReference>
<dbReference type="AlphaFoldDB" id="A0A7W9GDV9"/>
<dbReference type="GO" id="GO:0000976">
    <property type="term" value="F:transcription cis-regulatory region binding"/>
    <property type="evidence" value="ECO:0007669"/>
    <property type="project" value="TreeGrafter"/>
</dbReference>
<protein>
    <submittedName>
        <fullName evidence="5">DNA-binding LacI/PurR family transcriptional regulator</fullName>
    </submittedName>
</protein>
<dbReference type="Gene3D" id="3.40.50.2300">
    <property type="match status" value="1"/>
</dbReference>
<keyword evidence="2 5" id="KW-0238">DNA-binding</keyword>
<dbReference type="InterPro" id="IPR046335">
    <property type="entry name" value="LacI/GalR-like_sensor"/>
</dbReference>
<feature type="domain" description="Transcriptional regulator LacI/GalR-like sensor" evidence="4">
    <location>
        <begin position="11"/>
        <end position="68"/>
    </location>
</feature>
<evidence type="ECO:0000256" key="3">
    <source>
        <dbReference type="ARBA" id="ARBA00023163"/>
    </source>
</evidence>
<reference evidence="5 6" key="1">
    <citation type="submission" date="2020-08" db="EMBL/GenBank/DDBJ databases">
        <title>Sequencing the genomes of 1000 actinobacteria strains.</title>
        <authorList>
            <person name="Klenk H.-P."/>
        </authorList>
    </citation>
    <scope>NUCLEOTIDE SEQUENCE [LARGE SCALE GENOMIC DNA]</scope>
    <source>
        <strain evidence="5 6">DSM 45507</strain>
    </source>
</reference>
<gene>
    <name evidence="5" type="ORF">HD596_008698</name>
</gene>
<dbReference type="PANTHER" id="PTHR30146">
    <property type="entry name" value="LACI-RELATED TRANSCRIPTIONAL REPRESSOR"/>
    <property type="match status" value="1"/>
</dbReference>
<evidence type="ECO:0000313" key="5">
    <source>
        <dbReference type="EMBL" id="MBB5781942.1"/>
    </source>
</evidence>
<comment type="caution">
    <text evidence="5">The sequence shown here is derived from an EMBL/GenBank/DDBJ whole genome shotgun (WGS) entry which is preliminary data.</text>
</comment>
<keyword evidence="6" id="KW-1185">Reference proteome</keyword>
<evidence type="ECO:0000259" key="4">
    <source>
        <dbReference type="Pfam" id="PF13377"/>
    </source>
</evidence>
<evidence type="ECO:0000256" key="2">
    <source>
        <dbReference type="ARBA" id="ARBA00023125"/>
    </source>
</evidence>
<dbReference type="Proteomes" id="UP000579153">
    <property type="component" value="Unassembled WGS sequence"/>
</dbReference>
<dbReference type="EMBL" id="JACHMB010000001">
    <property type="protein sequence ID" value="MBB5781942.1"/>
    <property type="molecule type" value="Genomic_DNA"/>
</dbReference>
<organism evidence="5 6">
    <name type="scientific">Nonomuraea jabiensis</name>
    <dbReference type="NCBI Taxonomy" id="882448"/>
    <lineage>
        <taxon>Bacteria</taxon>
        <taxon>Bacillati</taxon>
        <taxon>Actinomycetota</taxon>
        <taxon>Actinomycetes</taxon>
        <taxon>Streptosporangiales</taxon>
        <taxon>Streptosporangiaceae</taxon>
        <taxon>Nonomuraea</taxon>
    </lineage>
</organism>
<sequence>MLESDFSEEDGASAARQILGRSHRPTAVVCCGDQCAAGVLAVFARADVNVPGEISVVGFDDSYVASLSCADARHVPA</sequence>
<evidence type="ECO:0000313" key="6">
    <source>
        <dbReference type="Proteomes" id="UP000579153"/>
    </source>
</evidence>
<keyword evidence="3" id="KW-0804">Transcription</keyword>
<keyword evidence="1" id="KW-0805">Transcription regulation</keyword>
<accession>A0A7W9GDV9</accession>
<dbReference type="InterPro" id="IPR028082">
    <property type="entry name" value="Peripla_BP_I"/>
</dbReference>
<dbReference type="Pfam" id="PF13377">
    <property type="entry name" value="Peripla_BP_3"/>
    <property type="match status" value="1"/>
</dbReference>
<proteinExistence type="predicted"/>
<dbReference type="GO" id="GO:0003700">
    <property type="term" value="F:DNA-binding transcription factor activity"/>
    <property type="evidence" value="ECO:0007669"/>
    <property type="project" value="TreeGrafter"/>
</dbReference>